<protein>
    <submittedName>
        <fullName evidence="1">Uncharacterized protein</fullName>
    </submittedName>
</protein>
<organism evidence="1 2">
    <name type="scientific">Akkermansia massiliensis</name>
    <dbReference type="NCBI Taxonomy" id="2927224"/>
    <lineage>
        <taxon>Bacteria</taxon>
        <taxon>Pseudomonadati</taxon>
        <taxon>Verrucomicrobiota</taxon>
        <taxon>Verrucomicrobiia</taxon>
        <taxon>Verrucomicrobiales</taxon>
        <taxon>Akkermansiaceae</taxon>
        <taxon>Akkermansia</taxon>
    </lineage>
</organism>
<dbReference type="RefSeq" id="WP_146021133.1">
    <property type="nucleotide sequence ID" value="NZ_JAMGSI010000002.1"/>
</dbReference>
<evidence type="ECO:0000313" key="2">
    <source>
        <dbReference type="Proteomes" id="UP001202031"/>
    </source>
</evidence>
<accession>A0ABT0R9S5</accession>
<dbReference type="EMBL" id="JAMGSI010000002">
    <property type="protein sequence ID" value="MCL6657671.1"/>
    <property type="molecule type" value="Genomic_DNA"/>
</dbReference>
<keyword evidence="2" id="KW-1185">Reference proteome</keyword>
<dbReference type="GeneID" id="84024230"/>
<reference evidence="1 2" key="1">
    <citation type="submission" date="2022-03" db="EMBL/GenBank/DDBJ databases">
        <title>Taxonomic description of new species and reclassification of some bacterial strains.</title>
        <authorList>
            <person name="Ndongo S."/>
        </authorList>
    </citation>
    <scope>NUCLEOTIDE SEQUENCE [LARGE SCALE GENOMIC DNA]</scope>
    <source>
        <strain evidence="1 2">Marseille-P6666</strain>
    </source>
</reference>
<comment type="caution">
    <text evidence="1">The sequence shown here is derived from an EMBL/GenBank/DDBJ whole genome shotgun (WGS) entry which is preliminary data.</text>
</comment>
<sequence length="86" mass="9688">MSDILAANPRIAFDDKGKPYPAGRGIVSPAHGRELIESEIKAHGIEIKCLRESLTKPKISKTCRKRIATRINFLSQRLKAYENKLK</sequence>
<gene>
    <name evidence="1" type="ORF">M8N44_10160</name>
</gene>
<name>A0ABT0R9S5_9BACT</name>
<dbReference type="Proteomes" id="UP001202031">
    <property type="component" value="Unassembled WGS sequence"/>
</dbReference>
<proteinExistence type="predicted"/>
<evidence type="ECO:0000313" key="1">
    <source>
        <dbReference type="EMBL" id="MCL6657671.1"/>
    </source>
</evidence>